<comment type="caution">
    <text evidence="1">The sequence shown here is derived from an EMBL/GenBank/DDBJ whole genome shotgun (WGS) entry which is preliminary data.</text>
</comment>
<evidence type="ECO:0000313" key="2">
    <source>
        <dbReference type="Proteomes" id="UP000233551"/>
    </source>
</evidence>
<keyword evidence="2" id="KW-1185">Reference proteome</keyword>
<dbReference type="Proteomes" id="UP000233551">
    <property type="component" value="Unassembled WGS sequence"/>
</dbReference>
<evidence type="ECO:0000313" key="1">
    <source>
        <dbReference type="EMBL" id="PKI60039.1"/>
    </source>
</evidence>
<dbReference type="EMBL" id="PGOL01001194">
    <property type="protein sequence ID" value="PKI60039.1"/>
    <property type="molecule type" value="Genomic_DNA"/>
</dbReference>
<gene>
    <name evidence="1" type="ORF">CRG98_019568</name>
</gene>
<name>A0A2I0JUP2_PUNGR</name>
<sequence>MGACPICCPMHGRLPGVLQYARGAYRMNCIVQRRLPSGLAGCTSACSAGLQGVVVSRNCDLTRKAFYETGMTRRICIKENTHSGIRETPSQIVFLKCISVDRKSILVPVHIIKNDCPSVKDLFNYEGTVVLVSKLAPGIRGDVQNFSQDEVAGAELAGTNCTDPNVDSRWGPHCALLDRAAWECPPSRGDA</sequence>
<accession>A0A2I0JUP2</accession>
<protein>
    <submittedName>
        <fullName evidence="1">Uncharacterized protein</fullName>
    </submittedName>
</protein>
<reference evidence="1 2" key="1">
    <citation type="submission" date="2017-11" db="EMBL/GenBank/DDBJ databases">
        <title>De-novo sequencing of pomegranate (Punica granatum L.) genome.</title>
        <authorList>
            <person name="Akparov Z."/>
            <person name="Amiraslanov A."/>
            <person name="Hajiyeva S."/>
            <person name="Abbasov M."/>
            <person name="Kaur K."/>
            <person name="Hamwieh A."/>
            <person name="Solovyev V."/>
            <person name="Salamov A."/>
            <person name="Braich B."/>
            <person name="Kosarev P."/>
            <person name="Mahmoud A."/>
            <person name="Hajiyev E."/>
            <person name="Babayeva S."/>
            <person name="Izzatullayeva V."/>
            <person name="Mammadov A."/>
            <person name="Mammadov A."/>
            <person name="Sharifova S."/>
            <person name="Ojaghi J."/>
            <person name="Eynullazada K."/>
            <person name="Bayramov B."/>
            <person name="Abdulazimova A."/>
            <person name="Shahmuradov I."/>
        </authorList>
    </citation>
    <scope>NUCLEOTIDE SEQUENCE [LARGE SCALE GENOMIC DNA]</scope>
    <source>
        <strain evidence="2">cv. AG2017</strain>
        <tissue evidence="1">Leaf</tissue>
    </source>
</reference>
<organism evidence="1 2">
    <name type="scientific">Punica granatum</name>
    <name type="common">Pomegranate</name>
    <dbReference type="NCBI Taxonomy" id="22663"/>
    <lineage>
        <taxon>Eukaryota</taxon>
        <taxon>Viridiplantae</taxon>
        <taxon>Streptophyta</taxon>
        <taxon>Embryophyta</taxon>
        <taxon>Tracheophyta</taxon>
        <taxon>Spermatophyta</taxon>
        <taxon>Magnoliopsida</taxon>
        <taxon>eudicotyledons</taxon>
        <taxon>Gunneridae</taxon>
        <taxon>Pentapetalae</taxon>
        <taxon>rosids</taxon>
        <taxon>malvids</taxon>
        <taxon>Myrtales</taxon>
        <taxon>Lythraceae</taxon>
        <taxon>Punica</taxon>
    </lineage>
</organism>
<proteinExistence type="predicted"/>
<dbReference type="AlphaFoldDB" id="A0A2I0JUP2"/>